<dbReference type="Proteomes" id="UP000183203">
    <property type="component" value="Unassembled WGS sequence"/>
</dbReference>
<dbReference type="STRING" id="993073.AS029_15100"/>
<dbReference type="AlphaFoldDB" id="A0A1G6QMQ5"/>
<dbReference type="Pfam" id="PF18588">
    <property type="entry name" value="WcbI"/>
    <property type="match status" value="1"/>
</dbReference>
<dbReference type="EMBL" id="FMYG01000009">
    <property type="protein sequence ID" value="SDC93690.1"/>
    <property type="molecule type" value="Genomic_DNA"/>
</dbReference>
<feature type="domain" description="Polysaccharide biosynthesis enzyme WcbI" evidence="1">
    <location>
        <begin position="68"/>
        <end position="262"/>
    </location>
</feature>
<evidence type="ECO:0000313" key="3">
    <source>
        <dbReference type="Proteomes" id="UP000183203"/>
    </source>
</evidence>
<accession>A0A1G6QMQ5</accession>
<evidence type="ECO:0000259" key="1">
    <source>
        <dbReference type="Pfam" id="PF18588"/>
    </source>
</evidence>
<name>A0A1G6QMQ5_9MICO</name>
<dbReference type="Gene3D" id="3.40.50.12080">
    <property type="match status" value="1"/>
</dbReference>
<organism evidence="2 3">
    <name type="scientific">Microbacterium enclense</name>
    <dbReference type="NCBI Taxonomy" id="993073"/>
    <lineage>
        <taxon>Bacteria</taxon>
        <taxon>Bacillati</taxon>
        <taxon>Actinomycetota</taxon>
        <taxon>Actinomycetes</taxon>
        <taxon>Micrococcales</taxon>
        <taxon>Microbacteriaceae</taxon>
        <taxon>Microbacterium</taxon>
    </lineage>
</organism>
<gene>
    <name evidence="2" type="ORF">SAMN05216418_3309</name>
</gene>
<evidence type="ECO:0000313" key="2">
    <source>
        <dbReference type="EMBL" id="SDC93690.1"/>
    </source>
</evidence>
<sequence>MACAYRIARHIAMQRGGWDDDDTDGYLHIMGGESERLGSLADHGEAVIARRRHYGQFFGLTPLPQNFGLVVGNCQAESLRLVIASDALPAIRVPAVHELTADDARRLHELLARASFLVVQPIRDDYRGLPLGTAQLRASLPTTARVVTVPAVRFAGLQPFQAVLRLPAFPEDPPLVDYHDVRTVAQAAGTPVPAELPPAAVHAIADASVAELRRRETLGIDIAASDLFAPVVEDLARTVNHPGNALFLPLGERLVAALGAPGRVVDPGRPILAGVRAPLESWVVDAWNLDAAPRPDWIVAGETLSAADVREAHLAYYAERPALLAAVVERMEPLLGTWAGAA</sequence>
<reference evidence="2 3" key="1">
    <citation type="submission" date="2016-09" db="EMBL/GenBank/DDBJ databases">
        <authorList>
            <person name="Capua I."/>
            <person name="De Benedictis P."/>
            <person name="Joannis T."/>
            <person name="Lombin L.H."/>
            <person name="Cattoli G."/>
        </authorList>
    </citation>
    <scope>NUCLEOTIDE SEQUENCE [LARGE SCALE GENOMIC DNA]</scope>
    <source>
        <strain evidence="2 3">NIO-1002</strain>
    </source>
</reference>
<dbReference type="InterPro" id="IPR041307">
    <property type="entry name" value="WcbI"/>
</dbReference>
<proteinExistence type="predicted"/>
<protein>
    <recommendedName>
        <fullName evidence="1">Polysaccharide biosynthesis enzyme WcbI domain-containing protein</fullName>
    </recommendedName>
</protein>